<proteinExistence type="predicted"/>
<accession>K1PRJ7</accession>
<protein>
    <submittedName>
        <fullName evidence="1">Uncharacterized protein</fullName>
    </submittedName>
</protein>
<evidence type="ECO:0000313" key="1">
    <source>
        <dbReference type="EMBL" id="EKC24273.1"/>
    </source>
</evidence>
<name>K1PRJ7_MAGGI</name>
<reference evidence="1" key="1">
    <citation type="journal article" date="2012" name="Nature">
        <title>The oyster genome reveals stress adaptation and complexity of shell formation.</title>
        <authorList>
            <person name="Zhang G."/>
            <person name="Fang X."/>
            <person name="Guo X."/>
            <person name="Li L."/>
            <person name="Luo R."/>
            <person name="Xu F."/>
            <person name="Yang P."/>
            <person name="Zhang L."/>
            <person name="Wang X."/>
            <person name="Qi H."/>
            <person name="Xiong Z."/>
            <person name="Que H."/>
            <person name="Xie Y."/>
            <person name="Holland P.W."/>
            <person name="Paps J."/>
            <person name="Zhu Y."/>
            <person name="Wu F."/>
            <person name="Chen Y."/>
            <person name="Wang J."/>
            <person name="Peng C."/>
            <person name="Meng J."/>
            <person name="Yang L."/>
            <person name="Liu J."/>
            <person name="Wen B."/>
            <person name="Zhang N."/>
            <person name="Huang Z."/>
            <person name="Zhu Q."/>
            <person name="Feng Y."/>
            <person name="Mount A."/>
            <person name="Hedgecock D."/>
            <person name="Xu Z."/>
            <person name="Liu Y."/>
            <person name="Domazet-Loso T."/>
            <person name="Du Y."/>
            <person name="Sun X."/>
            <person name="Zhang S."/>
            <person name="Liu B."/>
            <person name="Cheng P."/>
            <person name="Jiang X."/>
            <person name="Li J."/>
            <person name="Fan D."/>
            <person name="Wang W."/>
            <person name="Fu W."/>
            <person name="Wang T."/>
            <person name="Wang B."/>
            <person name="Zhang J."/>
            <person name="Peng Z."/>
            <person name="Li Y."/>
            <person name="Li N."/>
            <person name="Wang J."/>
            <person name="Chen M."/>
            <person name="He Y."/>
            <person name="Tan F."/>
            <person name="Song X."/>
            <person name="Zheng Q."/>
            <person name="Huang R."/>
            <person name="Yang H."/>
            <person name="Du X."/>
            <person name="Chen L."/>
            <person name="Yang M."/>
            <person name="Gaffney P.M."/>
            <person name="Wang S."/>
            <person name="Luo L."/>
            <person name="She Z."/>
            <person name="Ming Y."/>
            <person name="Huang W."/>
            <person name="Zhang S."/>
            <person name="Huang B."/>
            <person name="Zhang Y."/>
            <person name="Qu T."/>
            <person name="Ni P."/>
            <person name="Miao G."/>
            <person name="Wang J."/>
            <person name="Wang Q."/>
            <person name="Steinberg C.E."/>
            <person name="Wang H."/>
            <person name="Li N."/>
            <person name="Qian L."/>
            <person name="Zhang G."/>
            <person name="Li Y."/>
            <person name="Yang H."/>
            <person name="Liu X."/>
            <person name="Wang J."/>
            <person name="Yin Y."/>
            <person name="Wang J."/>
        </authorList>
    </citation>
    <scope>NUCLEOTIDE SEQUENCE [LARGE SCALE GENOMIC DNA]</scope>
    <source>
        <strain evidence="1">05x7-T-G4-1.051#20</strain>
    </source>
</reference>
<organism evidence="1">
    <name type="scientific">Magallana gigas</name>
    <name type="common">Pacific oyster</name>
    <name type="synonym">Crassostrea gigas</name>
    <dbReference type="NCBI Taxonomy" id="29159"/>
    <lineage>
        <taxon>Eukaryota</taxon>
        <taxon>Metazoa</taxon>
        <taxon>Spiralia</taxon>
        <taxon>Lophotrochozoa</taxon>
        <taxon>Mollusca</taxon>
        <taxon>Bivalvia</taxon>
        <taxon>Autobranchia</taxon>
        <taxon>Pteriomorphia</taxon>
        <taxon>Ostreida</taxon>
        <taxon>Ostreoidea</taxon>
        <taxon>Ostreidae</taxon>
        <taxon>Magallana</taxon>
    </lineage>
</organism>
<dbReference type="InParanoid" id="K1PRJ7"/>
<gene>
    <name evidence="1" type="ORF">CGI_10014393</name>
</gene>
<sequence>MVQASQILHPLGKPGIQPLVINITANQDTKTAMYYARFTGPSDTEALFFEGTFRKVSTSGTTSVFEAVSEFSFSGYARRRIFLESPSTADFLRVENDVDQSIYETEFARIPCEFEVKKSQDDGAGIVQYSVRAENCDLDGQYAGQGYESFKSIGTKITKSGEEVGYSLLDYPGKQVPPDYIFEYFNMTGDTGYNTGSRFLGTMTLNVKKMAADNVQVKPPMFKDFNVRATPFEMLEWAYITNCASLLADLTAVIHYYDSGIVKFHRGDNIHESLTFPFVPGAVICHDPTVDLQLPESLQRINRDTRIMLVHRTWLFTFGMVLLNVHLSCAYQILHPFGKPGIQPLVLNITADPNTKRAFYYARFTGPPDTKAMFDGTFRKACISPRPISSLGPSALGLILESRANTSCDMEKVSTSRIFSEFEAVAIFSLRTTTNRRIVLTSPFTTDLLWLEYDVNQSIYQTEFDRIPCEFEVKKSQDYGAGIVQYSVRAENCDVDNRYNSNKSITTLITQIKKSGEKVMYSLNNSFFTPTPPDYIFDYCNMTGGSTGSGFHGTMTMNIKKMATDDVEVRPPMFFNLNVRDKPLQALAWGFMYITI</sequence>
<dbReference type="HOGENOM" id="CLU_458025_0_0_1"/>
<dbReference type="AlphaFoldDB" id="K1PRJ7"/>
<dbReference type="EMBL" id="JH818118">
    <property type="protein sequence ID" value="EKC24273.1"/>
    <property type="molecule type" value="Genomic_DNA"/>
</dbReference>